<dbReference type="InterPro" id="IPR000719">
    <property type="entry name" value="Prot_kinase_dom"/>
</dbReference>
<proteinExistence type="predicted"/>
<keyword evidence="6" id="KW-1185">Reference proteome</keyword>
<feature type="domain" description="Protein kinase" evidence="4">
    <location>
        <begin position="113"/>
        <end position="324"/>
    </location>
</feature>
<dbReference type="SUPFAM" id="SSF56112">
    <property type="entry name" value="Protein kinase-like (PK-like)"/>
    <property type="match status" value="1"/>
</dbReference>
<evidence type="ECO:0000256" key="3">
    <source>
        <dbReference type="ARBA" id="ARBA00022840"/>
    </source>
</evidence>
<dbReference type="AlphaFoldDB" id="A0A6A6GYY9"/>
<protein>
    <submittedName>
        <fullName evidence="5">Kinase-like protein</fullName>
    </submittedName>
</protein>
<evidence type="ECO:0000259" key="4">
    <source>
        <dbReference type="PROSITE" id="PS50011"/>
    </source>
</evidence>
<evidence type="ECO:0000313" key="6">
    <source>
        <dbReference type="Proteomes" id="UP000800092"/>
    </source>
</evidence>
<evidence type="ECO:0000256" key="2">
    <source>
        <dbReference type="ARBA" id="ARBA00022741"/>
    </source>
</evidence>
<dbReference type="Proteomes" id="UP000800092">
    <property type="component" value="Unassembled WGS sequence"/>
</dbReference>
<evidence type="ECO:0000256" key="1">
    <source>
        <dbReference type="ARBA" id="ARBA00022527"/>
    </source>
</evidence>
<dbReference type="GO" id="GO:0005524">
    <property type="term" value="F:ATP binding"/>
    <property type="evidence" value="ECO:0007669"/>
    <property type="project" value="UniProtKB-KW"/>
</dbReference>
<keyword evidence="2" id="KW-0547">Nucleotide-binding</keyword>
<dbReference type="Pfam" id="PF00069">
    <property type="entry name" value="Pkinase"/>
    <property type="match status" value="1"/>
</dbReference>
<dbReference type="PANTHER" id="PTHR24055">
    <property type="entry name" value="MITOGEN-ACTIVATED PROTEIN KINASE"/>
    <property type="match status" value="1"/>
</dbReference>
<keyword evidence="5" id="KW-0808">Transferase</keyword>
<dbReference type="EMBL" id="ML991832">
    <property type="protein sequence ID" value="KAF2231036.1"/>
    <property type="molecule type" value="Genomic_DNA"/>
</dbReference>
<dbReference type="Gene3D" id="1.10.510.10">
    <property type="entry name" value="Transferase(Phosphotransferase) domain 1"/>
    <property type="match status" value="1"/>
</dbReference>
<dbReference type="OrthoDB" id="4062651at2759"/>
<organism evidence="5 6">
    <name type="scientific">Viridothelium virens</name>
    <name type="common">Speckled blister lichen</name>
    <name type="synonym">Trypethelium virens</name>
    <dbReference type="NCBI Taxonomy" id="1048519"/>
    <lineage>
        <taxon>Eukaryota</taxon>
        <taxon>Fungi</taxon>
        <taxon>Dikarya</taxon>
        <taxon>Ascomycota</taxon>
        <taxon>Pezizomycotina</taxon>
        <taxon>Dothideomycetes</taxon>
        <taxon>Dothideomycetes incertae sedis</taxon>
        <taxon>Trypetheliales</taxon>
        <taxon>Trypetheliaceae</taxon>
        <taxon>Viridothelium</taxon>
    </lineage>
</organism>
<dbReference type="GO" id="GO:0004674">
    <property type="term" value="F:protein serine/threonine kinase activity"/>
    <property type="evidence" value="ECO:0007669"/>
    <property type="project" value="UniProtKB-KW"/>
</dbReference>
<gene>
    <name evidence="5" type="ORF">EV356DRAFT_435562</name>
</gene>
<keyword evidence="3" id="KW-0067">ATP-binding</keyword>
<keyword evidence="1" id="KW-0723">Serine/threonine-protein kinase</keyword>
<keyword evidence="5" id="KW-0418">Kinase</keyword>
<dbReference type="SMART" id="SM00220">
    <property type="entry name" value="S_TKc"/>
    <property type="match status" value="1"/>
</dbReference>
<reference evidence="5" key="1">
    <citation type="journal article" date="2020" name="Stud. Mycol.">
        <title>101 Dothideomycetes genomes: a test case for predicting lifestyles and emergence of pathogens.</title>
        <authorList>
            <person name="Haridas S."/>
            <person name="Albert R."/>
            <person name="Binder M."/>
            <person name="Bloem J."/>
            <person name="Labutti K."/>
            <person name="Salamov A."/>
            <person name="Andreopoulos B."/>
            <person name="Baker S."/>
            <person name="Barry K."/>
            <person name="Bills G."/>
            <person name="Bluhm B."/>
            <person name="Cannon C."/>
            <person name="Castanera R."/>
            <person name="Culley D."/>
            <person name="Daum C."/>
            <person name="Ezra D."/>
            <person name="Gonzalez J."/>
            <person name="Henrissat B."/>
            <person name="Kuo A."/>
            <person name="Liang C."/>
            <person name="Lipzen A."/>
            <person name="Lutzoni F."/>
            <person name="Magnuson J."/>
            <person name="Mondo S."/>
            <person name="Nolan M."/>
            <person name="Ohm R."/>
            <person name="Pangilinan J."/>
            <person name="Park H.-J."/>
            <person name="Ramirez L."/>
            <person name="Alfaro M."/>
            <person name="Sun H."/>
            <person name="Tritt A."/>
            <person name="Yoshinaga Y."/>
            <person name="Zwiers L.-H."/>
            <person name="Turgeon B."/>
            <person name="Goodwin S."/>
            <person name="Spatafora J."/>
            <person name="Crous P."/>
            <person name="Grigoriev I."/>
        </authorList>
    </citation>
    <scope>NUCLEOTIDE SEQUENCE</scope>
    <source>
        <strain evidence="5">Tuck. ex Michener</strain>
    </source>
</reference>
<dbReference type="PROSITE" id="PS50011">
    <property type="entry name" value="PROTEIN_KINASE_DOM"/>
    <property type="match status" value="1"/>
</dbReference>
<accession>A0A6A6GYY9</accession>
<feature type="non-terminal residue" evidence="5">
    <location>
        <position position="1"/>
    </location>
</feature>
<feature type="non-terminal residue" evidence="5">
    <location>
        <position position="324"/>
    </location>
</feature>
<sequence length="324" mass="36118">IISPTLVSQLRLLFPSLLSRQGWERQSSQRAYGWALQNPKVAILFLACDDLASWRRAVIFGLEDGMLPFKESDLDGVAADPKRVVSQQWRVLVKQLPLNGSITELENKDALALRSISLIKERPGQTIDKVKWLGSQNSRIYVRKVIQYPDEVGKLSALDQIRSFRRLKHANLLSLTCAYGQGMSVAAITPVADCDLEAFLNTPSNTKRPERLLGWINDLTQALEHLHASDLLHRHIRPTKVLVDSSHRVLFSFLGLAGTPQLSPTFSPHQYTYAAPEVILRNKYSPSSDVFSLGCLFLDILTAATQPTLETPITDFASFRAASA</sequence>
<name>A0A6A6GYY9_VIRVR</name>
<dbReference type="InterPro" id="IPR011009">
    <property type="entry name" value="Kinase-like_dom_sf"/>
</dbReference>
<dbReference type="InterPro" id="IPR050117">
    <property type="entry name" value="MAPK"/>
</dbReference>
<evidence type="ECO:0000313" key="5">
    <source>
        <dbReference type="EMBL" id="KAF2231036.1"/>
    </source>
</evidence>